<dbReference type="AlphaFoldDB" id="A0A4Y2VDR0"/>
<organism evidence="2 4">
    <name type="scientific">Araneus ventricosus</name>
    <name type="common">Orbweaver spider</name>
    <name type="synonym">Epeira ventricosa</name>
    <dbReference type="NCBI Taxonomy" id="182803"/>
    <lineage>
        <taxon>Eukaryota</taxon>
        <taxon>Metazoa</taxon>
        <taxon>Ecdysozoa</taxon>
        <taxon>Arthropoda</taxon>
        <taxon>Chelicerata</taxon>
        <taxon>Arachnida</taxon>
        <taxon>Araneae</taxon>
        <taxon>Araneomorphae</taxon>
        <taxon>Entelegynae</taxon>
        <taxon>Araneoidea</taxon>
        <taxon>Araneidae</taxon>
        <taxon>Araneus</taxon>
    </lineage>
</organism>
<dbReference type="OrthoDB" id="6766025at2759"/>
<dbReference type="Proteomes" id="UP000499080">
    <property type="component" value="Unassembled WGS sequence"/>
</dbReference>
<feature type="domain" description="PiggyBac transposable element-derived protein" evidence="1">
    <location>
        <begin position="31"/>
        <end position="144"/>
    </location>
</feature>
<evidence type="ECO:0000313" key="2">
    <source>
        <dbReference type="EMBL" id="GBO23399.1"/>
    </source>
</evidence>
<evidence type="ECO:0000313" key="3">
    <source>
        <dbReference type="EMBL" id="GBO23416.1"/>
    </source>
</evidence>
<comment type="caution">
    <text evidence="2">The sequence shown here is derived from an EMBL/GenBank/DDBJ whole genome shotgun (WGS) entry which is preliminary data.</text>
</comment>
<sequence length="149" mass="17329">YSEKKNLQLIYIAYYPQVDRSDERLRRARFSAGTVRLNRFSKPPLSPDKECRTKGRGFSQEITSLDGDVAFVKWLDNISVVLASNYLGIYKEDEVQRRSKESKFFIKVKRPEIVRRYKSGMGSVDQLIALYRTNIPSKKVDSAHYFSCC</sequence>
<keyword evidence="4" id="KW-1185">Reference proteome</keyword>
<protein>
    <recommendedName>
        <fullName evidence="1">PiggyBac transposable element-derived protein domain-containing protein</fullName>
    </recommendedName>
</protein>
<evidence type="ECO:0000259" key="1">
    <source>
        <dbReference type="Pfam" id="PF13843"/>
    </source>
</evidence>
<gene>
    <name evidence="3" type="ORF">AVEN_224860_1</name>
    <name evidence="2" type="ORF">AVEN_99148_1</name>
</gene>
<feature type="non-terminal residue" evidence="2">
    <location>
        <position position="1"/>
    </location>
</feature>
<evidence type="ECO:0000313" key="4">
    <source>
        <dbReference type="Proteomes" id="UP000499080"/>
    </source>
</evidence>
<dbReference type="EMBL" id="BGPR01046450">
    <property type="protein sequence ID" value="GBO23399.1"/>
    <property type="molecule type" value="Genomic_DNA"/>
</dbReference>
<proteinExistence type="predicted"/>
<name>A0A4Y2VDR0_ARAVE</name>
<dbReference type="PANTHER" id="PTHR47272">
    <property type="entry name" value="DDE_TNP_1_7 DOMAIN-CONTAINING PROTEIN"/>
    <property type="match status" value="1"/>
</dbReference>
<dbReference type="InterPro" id="IPR029526">
    <property type="entry name" value="PGBD"/>
</dbReference>
<dbReference type="EMBL" id="BGPR01046472">
    <property type="protein sequence ID" value="GBO23416.1"/>
    <property type="molecule type" value="Genomic_DNA"/>
</dbReference>
<dbReference type="Pfam" id="PF13843">
    <property type="entry name" value="DDE_Tnp_1_7"/>
    <property type="match status" value="1"/>
</dbReference>
<accession>A0A4Y2VDR0</accession>
<dbReference type="PANTHER" id="PTHR47272:SF2">
    <property type="entry name" value="PIGGYBAC TRANSPOSABLE ELEMENT-DERIVED PROTEIN 3-LIKE"/>
    <property type="match status" value="1"/>
</dbReference>
<reference evidence="2 4" key="1">
    <citation type="journal article" date="2019" name="Sci. Rep.">
        <title>Orb-weaving spider Araneus ventricosus genome elucidates the spidroin gene catalogue.</title>
        <authorList>
            <person name="Kono N."/>
            <person name="Nakamura H."/>
            <person name="Ohtoshi R."/>
            <person name="Moran D.A.P."/>
            <person name="Shinohara A."/>
            <person name="Yoshida Y."/>
            <person name="Fujiwara M."/>
            <person name="Mori M."/>
            <person name="Tomita M."/>
            <person name="Arakawa K."/>
        </authorList>
    </citation>
    <scope>NUCLEOTIDE SEQUENCE [LARGE SCALE GENOMIC DNA]</scope>
</reference>